<dbReference type="Proteomes" id="UP001140949">
    <property type="component" value="Unassembled WGS sequence"/>
</dbReference>
<keyword evidence="3" id="KW-1185">Reference proteome</keyword>
<comment type="caution">
    <text evidence="2">The sequence shown here is derived from an EMBL/GenBank/DDBJ whole genome shotgun (WGS) entry which is preliminary data.</text>
</comment>
<accession>A0AAX6F8J7</accession>
<dbReference type="InterPro" id="IPR052831">
    <property type="entry name" value="Apoptosis_promoter"/>
</dbReference>
<evidence type="ECO:0000313" key="3">
    <source>
        <dbReference type="Proteomes" id="UP001140949"/>
    </source>
</evidence>
<dbReference type="EMBL" id="JANAVB010031018">
    <property type="protein sequence ID" value="KAJ6812588.1"/>
    <property type="molecule type" value="Genomic_DNA"/>
</dbReference>
<gene>
    <name evidence="2" type="ORF">M6B38_148410</name>
</gene>
<feature type="region of interest" description="Disordered" evidence="1">
    <location>
        <begin position="68"/>
        <end position="89"/>
    </location>
</feature>
<reference evidence="2" key="1">
    <citation type="journal article" date="2023" name="GigaByte">
        <title>Genome assembly of the bearded iris, Iris pallida Lam.</title>
        <authorList>
            <person name="Bruccoleri R.E."/>
            <person name="Oakeley E.J."/>
            <person name="Faust A.M.E."/>
            <person name="Altorfer M."/>
            <person name="Dessus-Babus S."/>
            <person name="Burckhardt D."/>
            <person name="Oertli M."/>
            <person name="Naumann U."/>
            <person name="Petersen F."/>
            <person name="Wong J."/>
        </authorList>
    </citation>
    <scope>NUCLEOTIDE SEQUENCE</scope>
    <source>
        <strain evidence="2">GSM-AAB239-AS_SAM_17_03QT</strain>
    </source>
</reference>
<dbReference type="PANTHER" id="PTHR48190:SF2">
    <property type="entry name" value="PROGRAMMED CELL DEATH PROTEIN 7"/>
    <property type="match status" value="1"/>
</dbReference>
<feature type="compositionally biased region" description="Polar residues" evidence="1">
    <location>
        <begin position="77"/>
        <end position="89"/>
    </location>
</feature>
<dbReference type="GO" id="GO:0005689">
    <property type="term" value="C:U12-type spliceosomal complex"/>
    <property type="evidence" value="ECO:0007669"/>
    <property type="project" value="TreeGrafter"/>
</dbReference>
<evidence type="ECO:0000313" key="2">
    <source>
        <dbReference type="EMBL" id="KAJ6812588.1"/>
    </source>
</evidence>
<proteinExistence type="predicted"/>
<protein>
    <submittedName>
        <fullName evidence="2">U11/U12 small nuclear ribonucleoprotein 59 kDa protein</fullName>
    </submittedName>
</protein>
<sequence length="313" mass="36154">MIPTQLLSTPPVQLQTSEPLQSSVNSFWHADHVREQLKNLRNTVDLVKGLQKELEGILLLRVSSQNGKDFSSDHSSDNNLPPSANDSVLSNSRCLVNESNDTPLQISEMIKQKRISLTIQESLSLEAANSLILTLKDQLGPLNAITSQTSPWEQRSMAASLAQKLQKAKRNKHWKRRKRRRVAELLRKEREGYDKADQDADDWRTREIAKDIAKRKVESMKAIAAVKANEERRRLESELELVLVVEKLQELRSIRIEKLKKQGMGIFFQRRMINFLKESGLLLKRRSVKLLLLPTQILQRMLLQQQRYHERLS</sequence>
<dbReference type="AlphaFoldDB" id="A0AAX6F8J7"/>
<keyword evidence="2" id="KW-0687">Ribonucleoprotein</keyword>
<organism evidence="2 3">
    <name type="scientific">Iris pallida</name>
    <name type="common">Sweet iris</name>
    <dbReference type="NCBI Taxonomy" id="29817"/>
    <lineage>
        <taxon>Eukaryota</taxon>
        <taxon>Viridiplantae</taxon>
        <taxon>Streptophyta</taxon>
        <taxon>Embryophyta</taxon>
        <taxon>Tracheophyta</taxon>
        <taxon>Spermatophyta</taxon>
        <taxon>Magnoliopsida</taxon>
        <taxon>Liliopsida</taxon>
        <taxon>Asparagales</taxon>
        <taxon>Iridaceae</taxon>
        <taxon>Iridoideae</taxon>
        <taxon>Irideae</taxon>
        <taxon>Iris</taxon>
    </lineage>
</organism>
<evidence type="ECO:0000256" key="1">
    <source>
        <dbReference type="SAM" id="MobiDB-lite"/>
    </source>
</evidence>
<dbReference type="PANTHER" id="PTHR48190">
    <property type="entry name" value="PROGRAMMED CELL DEATH PROTEIN 7"/>
    <property type="match status" value="1"/>
</dbReference>
<name>A0AAX6F8J7_IRIPA</name>
<reference evidence="2" key="2">
    <citation type="submission" date="2023-04" db="EMBL/GenBank/DDBJ databases">
        <authorList>
            <person name="Bruccoleri R.E."/>
            <person name="Oakeley E.J."/>
            <person name="Faust A.-M."/>
            <person name="Dessus-Babus S."/>
            <person name="Altorfer M."/>
            <person name="Burckhardt D."/>
            <person name="Oertli M."/>
            <person name="Naumann U."/>
            <person name="Petersen F."/>
            <person name="Wong J."/>
        </authorList>
    </citation>
    <scope>NUCLEOTIDE SEQUENCE</scope>
    <source>
        <strain evidence="2">GSM-AAB239-AS_SAM_17_03QT</strain>
        <tissue evidence="2">Leaf</tissue>
    </source>
</reference>